<sequence>MLRKLFDRPAAPQTIWTNHEPAQPRSSLLIDSGKAPTEHVMLRKKAYEVRFQVVPGSEVTATFQTISDPSQHETKAGIIWVKFIDKHGNEVPSRGRISKGPQGYYVYIVPDALSAGEAKLYIPEDCTEVVLGFALWKGYPGSLSLGNRVSVQHSVLPLFPESANRDADNLRGHRIVLSSNHEPSSAIDLQAEPLWINVSVLEVKHFRVQAQLPGGKKCRLGDAVLLFRFSDKNGDEVGSLTDIPRGLNGEYVYIQPDADGQFSFEVHAPADCVSVRMGIAAWKAKPGSLQILNALEFNELTAESANELRPGFGPPQSKSAALQFDRLHELGARVPVTERARWARIPITHIKGPQLRVKFEVEPKVAGLTPKSGLTLIEFADIDGGRIPVAELATSEEHGEFKYIDGRQRHDVSLTLNIPKNATEIRVGTMLWAAVPDQLFTSNQIWVEGLEDKKPERAKAGAGSKPASFATTGQSVVALDQPRRAKDLKVALIADEFTYNCFKYEFTPIIFEPQNWRERFESNRPDLFLCESAWSGTDSVTRPWKGRIYASSNFARENRTELLEILAWCNQEKIPTVFWNKEDPTHFDDKIHNFIDTAILFDHVFTTDLTCVPRYEEQYDHPSVHCLPFATQPKLFNPRELAPRAKGVSFAGSWYANHAERSTEMTVIFEQILEAGLDLRIFDRFWGTDDELHLFPEQYRHLTEPAIPHSEIANAYKSTTLGLNINTVTSSPTMFARRIFELMSCNTLVVSNYSPGVAEFFDGRILFAGENHNDILELEPEQADSIRHAALHDVLANHTYQRRFEQILDSIGFDYAKPSQLVTLVCPVENEHELVQAIARQAEFADIANGLVIVLGQQFQKSDAAYYQAKYGRFGVIVLSWAWAADEVLDAATYVRGEAFALVLPDSSVTATMISEASLHLCYADGPIAIGDDDPYRFSAQHSVRDIVARPAFFQKAVKHYGQTISDNFYLV</sequence>
<dbReference type="GO" id="GO:0016757">
    <property type="term" value="F:glycosyltransferase activity"/>
    <property type="evidence" value="ECO:0007669"/>
    <property type="project" value="UniProtKB-KW"/>
</dbReference>
<name>A0ABV0GU18_PAENI</name>
<proteinExistence type="predicted"/>
<dbReference type="Pfam" id="PF13524">
    <property type="entry name" value="Glyco_trans_1_2"/>
    <property type="match status" value="1"/>
</dbReference>
<dbReference type="RefSeq" id="WP_347782807.1">
    <property type="nucleotide sequence ID" value="NZ_JBBMFV010000004.1"/>
</dbReference>
<dbReference type="Proteomes" id="UP001448614">
    <property type="component" value="Unassembled WGS sequence"/>
</dbReference>
<organism evidence="2 3">
    <name type="scientific">Paenarthrobacter nicotinovorans</name>
    <name type="common">Arthrobacter nicotinovorans</name>
    <dbReference type="NCBI Taxonomy" id="29320"/>
    <lineage>
        <taxon>Bacteria</taxon>
        <taxon>Bacillati</taxon>
        <taxon>Actinomycetota</taxon>
        <taxon>Actinomycetes</taxon>
        <taxon>Micrococcales</taxon>
        <taxon>Micrococcaceae</taxon>
        <taxon>Paenarthrobacter</taxon>
    </lineage>
</organism>
<keyword evidence="2" id="KW-0328">Glycosyltransferase</keyword>
<accession>A0ABV0GU18</accession>
<dbReference type="EMBL" id="JBBMFV010000004">
    <property type="protein sequence ID" value="MEO3942034.1"/>
    <property type="molecule type" value="Genomic_DNA"/>
</dbReference>
<feature type="domain" description="Spore protein YkvP/CgeB glycosyl transferase-like" evidence="1">
    <location>
        <begin position="678"/>
        <end position="809"/>
    </location>
</feature>
<reference evidence="2 3" key="1">
    <citation type="journal article" date="2024" name="Appl. Microbiol. Biotechnol.">
        <title>Biosynthetic gene clusters with biotechnological applications in novel Antarctic isolates from Actinomycetota.</title>
        <authorList>
            <person name="Bruna P."/>
            <person name="Nunez-Montero K."/>
            <person name="Contreras M.J."/>
            <person name="Leal K."/>
            <person name="Garcia M."/>
            <person name="Abanto M."/>
            <person name="Barrientos L."/>
        </authorList>
    </citation>
    <scope>NUCLEOTIDE SEQUENCE [LARGE SCALE GENOMIC DNA]</scope>
    <source>
        <strain evidence="2 3">Se16.17</strain>
    </source>
</reference>
<keyword evidence="3" id="KW-1185">Reference proteome</keyword>
<gene>
    <name evidence="2" type="ORF">V3C41_13215</name>
</gene>
<evidence type="ECO:0000259" key="1">
    <source>
        <dbReference type="Pfam" id="PF13524"/>
    </source>
</evidence>
<protein>
    <submittedName>
        <fullName evidence="2">Glycosyltransferase</fullName>
        <ecNumber evidence="2">2.4.-.-</ecNumber>
    </submittedName>
</protein>
<dbReference type="InterPro" id="IPR055259">
    <property type="entry name" value="YkvP/CgeB_Glyco_trans-like"/>
</dbReference>
<dbReference type="EC" id="2.4.-.-" evidence="2"/>
<keyword evidence="2" id="KW-0808">Transferase</keyword>
<comment type="caution">
    <text evidence="2">The sequence shown here is derived from an EMBL/GenBank/DDBJ whole genome shotgun (WGS) entry which is preliminary data.</text>
</comment>
<evidence type="ECO:0000313" key="2">
    <source>
        <dbReference type="EMBL" id="MEO3942034.1"/>
    </source>
</evidence>
<evidence type="ECO:0000313" key="3">
    <source>
        <dbReference type="Proteomes" id="UP001448614"/>
    </source>
</evidence>